<gene>
    <name evidence="10" type="ORF">PPROV_000143500</name>
</gene>
<evidence type="ECO:0000256" key="5">
    <source>
        <dbReference type="ARBA" id="ARBA00023242"/>
    </source>
</evidence>
<dbReference type="SMART" id="SM00380">
    <property type="entry name" value="AP2"/>
    <property type="match status" value="1"/>
</dbReference>
<keyword evidence="4" id="KW-0804">Transcription</keyword>
<dbReference type="InterPro" id="IPR017930">
    <property type="entry name" value="Myb_dom"/>
</dbReference>
<dbReference type="SUPFAM" id="SSF46689">
    <property type="entry name" value="Homeodomain-like"/>
    <property type="match status" value="1"/>
</dbReference>
<feature type="compositionally biased region" description="Polar residues" evidence="6">
    <location>
        <begin position="212"/>
        <end position="222"/>
    </location>
</feature>
<sequence>MEPPVQQRLTAQDVTAAARELAPYSHDHPLWNDLSFCPEDCHVVVKRRKLKNRTLGSVAVDIVGEQLSLDAQTIDLNTIVYDPSAAAQFANSALAQQAALAAQLPQQRLAAPYQEGGGRNPPPPPPMPPANEKSVPWSSDEDAVVAYIHSEHGRQHENYTLVGEVLGRTPNAVKCRWHAAIKARVADMGPRAASEYQSFGMQVLTDRRSKLNSGMGLQQPSTKPEPEERVTNTTPPPISAPKQMHAPTSAGRPLSAGGAERDKRGLYRGVFEEGVGRYRSSLGVQSRVFRLGVYETAYEAARAYDKGALQTRGANAQLNFPVEKEQYMRELKAERMSQVPVCDEIEEALASMER</sequence>
<dbReference type="InterPro" id="IPR001005">
    <property type="entry name" value="SANT/Myb"/>
</dbReference>
<keyword evidence="11" id="KW-1185">Reference proteome</keyword>
<evidence type="ECO:0000256" key="6">
    <source>
        <dbReference type="SAM" id="MobiDB-lite"/>
    </source>
</evidence>
<feature type="compositionally biased region" description="Pro residues" evidence="6">
    <location>
        <begin position="120"/>
        <end position="129"/>
    </location>
</feature>
<keyword evidence="2" id="KW-0805">Transcription regulation</keyword>
<dbReference type="EMBL" id="BNJQ01000003">
    <property type="protein sequence ID" value="GHP02680.1"/>
    <property type="molecule type" value="Genomic_DNA"/>
</dbReference>
<dbReference type="InterPro" id="IPR036955">
    <property type="entry name" value="AP2/ERF_dom_sf"/>
</dbReference>
<dbReference type="Gene3D" id="3.30.730.10">
    <property type="entry name" value="AP2/ERF domain"/>
    <property type="match status" value="1"/>
</dbReference>
<dbReference type="PROSITE" id="PS50090">
    <property type="entry name" value="MYB_LIKE"/>
    <property type="match status" value="1"/>
</dbReference>
<proteinExistence type="predicted"/>
<dbReference type="GO" id="GO:0003700">
    <property type="term" value="F:DNA-binding transcription factor activity"/>
    <property type="evidence" value="ECO:0007669"/>
    <property type="project" value="InterPro"/>
</dbReference>
<dbReference type="InterPro" id="IPR001471">
    <property type="entry name" value="AP2/ERF_dom"/>
</dbReference>
<dbReference type="GO" id="GO:0005634">
    <property type="term" value="C:nucleus"/>
    <property type="evidence" value="ECO:0007669"/>
    <property type="project" value="UniProtKB-SubCell"/>
</dbReference>
<dbReference type="Proteomes" id="UP000660262">
    <property type="component" value="Unassembled WGS sequence"/>
</dbReference>
<dbReference type="AlphaFoldDB" id="A0A830H9P7"/>
<feature type="domain" description="AP2/ERF" evidence="8">
    <location>
        <begin position="266"/>
        <end position="321"/>
    </location>
</feature>
<protein>
    <recommendedName>
        <fullName evidence="12">AP2/ERF domain-containing protein</fullName>
    </recommendedName>
</protein>
<dbReference type="InterPro" id="IPR016177">
    <property type="entry name" value="DNA-bd_dom_sf"/>
</dbReference>
<dbReference type="CDD" id="cd00018">
    <property type="entry name" value="AP2"/>
    <property type="match status" value="1"/>
</dbReference>
<evidence type="ECO:0000259" key="9">
    <source>
        <dbReference type="PROSITE" id="PS51294"/>
    </source>
</evidence>
<feature type="region of interest" description="Disordered" evidence="6">
    <location>
        <begin position="212"/>
        <end position="261"/>
    </location>
</feature>
<reference evidence="10" key="1">
    <citation type="submission" date="2020-10" db="EMBL/GenBank/DDBJ databases">
        <title>Unveiling of a novel bifunctional photoreceptor, Dualchrome1, isolated from a cosmopolitan green alga.</title>
        <authorList>
            <person name="Suzuki S."/>
            <person name="Kawachi M."/>
        </authorList>
    </citation>
    <scope>NUCLEOTIDE SEQUENCE</scope>
    <source>
        <strain evidence="10">NIES 2893</strain>
    </source>
</reference>
<dbReference type="Pfam" id="PF13921">
    <property type="entry name" value="Myb_DNA-bind_6"/>
    <property type="match status" value="1"/>
</dbReference>
<dbReference type="Gene3D" id="1.10.10.60">
    <property type="entry name" value="Homeodomain-like"/>
    <property type="match status" value="1"/>
</dbReference>
<evidence type="ECO:0000313" key="10">
    <source>
        <dbReference type="EMBL" id="GHP02680.1"/>
    </source>
</evidence>
<evidence type="ECO:0000256" key="4">
    <source>
        <dbReference type="ARBA" id="ARBA00023163"/>
    </source>
</evidence>
<organism evidence="10 11">
    <name type="scientific">Pycnococcus provasolii</name>
    <dbReference type="NCBI Taxonomy" id="41880"/>
    <lineage>
        <taxon>Eukaryota</taxon>
        <taxon>Viridiplantae</taxon>
        <taxon>Chlorophyta</taxon>
        <taxon>Pseudoscourfieldiophyceae</taxon>
        <taxon>Pseudoscourfieldiales</taxon>
        <taxon>Pycnococcaceae</taxon>
        <taxon>Pycnococcus</taxon>
    </lineage>
</organism>
<evidence type="ECO:0008006" key="12">
    <source>
        <dbReference type="Google" id="ProtNLM"/>
    </source>
</evidence>
<evidence type="ECO:0000259" key="7">
    <source>
        <dbReference type="PROSITE" id="PS50090"/>
    </source>
</evidence>
<accession>A0A830H9P7</accession>
<dbReference type="PRINTS" id="PR00367">
    <property type="entry name" value="ETHRSPELEMNT"/>
</dbReference>
<dbReference type="OrthoDB" id="515645at2759"/>
<keyword evidence="3" id="KW-0238">DNA-binding</keyword>
<dbReference type="GO" id="GO:0003677">
    <property type="term" value="F:DNA binding"/>
    <property type="evidence" value="ECO:0007669"/>
    <property type="project" value="UniProtKB-KW"/>
</dbReference>
<evidence type="ECO:0000313" key="11">
    <source>
        <dbReference type="Proteomes" id="UP000660262"/>
    </source>
</evidence>
<dbReference type="PROSITE" id="PS51294">
    <property type="entry name" value="HTH_MYB"/>
    <property type="match status" value="1"/>
</dbReference>
<dbReference type="InterPro" id="IPR009057">
    <property type="entry name" value="Homeodomain-like_sf"/>
</dbReference>
<comment type="caution">
    <text evidence="10">The sequence shown here is derived from an EMBL/GenBank/DDBJ whole genome shotgun (WGS) entry which is preliminary data.</text>
</comment>
<dbReference type="SUPFAM" id="SSF54171">
    <property type="entry name" value="DNA-binding domain"/>
    <property type="match status" value="1"/>
</dbReference>
<evidence type="ECO:0000256" key="1">
    <source>
        <dbReference type="ARBA" id="ARBA00004123"/>
    </source>
</evidence>
<evidence type="ECO:0000259" key="8">
    <source>
        <dbReference type="PROSITE" id="PS51032"/>
    </source>
</evidence>
<comment type="subcellular location">
    <subcellularLocation>
        <location evidence="1">Nucleus</location>
    </subcellularLocation>
</comment>
<feature type="region of interest" description="Disordered" evidence="6">
    <location>
        <begin position="112"/>
        <end position="136"/>
    </location>
</feature>
<evidence type="ECO:0000256" key="2">
    <source>
        <dbReference type="ARBA" id="ARBA00023015"/>
    </source>
</evidence>
<feature type="domain" description="HTH myb-type" evidence="9">
    <location>
        <begin position="133"/>
        <end position="185"/>
    </location>
</feature>
<dbReference type="PROSITE" id="PS51032">
    <property type="entry name" value="AP2_ERF"/>
    <property type="match status" value="1"/>
</dbReference>
<keyword evidence="5" id="KW-0539">Nucleus</keyword>
<name>A0A830H9P7_9CHLO</name>
<feature type="domain" description="Myb-like" evidence="7">
    <location>
        <begin position="129"/>
        <end position="181"/>
    </location>
</feature>
<evidence type="ECO:0000256" key="3">
    <source>
        <dbReference type="ARBA" id="ARBA00023125"/>
    </source>
</evidence>